<evidence type="ECO:0000256" key="2">
    <source>
        <dbReference type="ARBA" id="ARBA00022723"/>
    </source>
</evidence>
<dbReference type="GO" id="GO:0046872">
    <property type="term" value="F:metal ion binding"/>
    <property type="evidence" value="ECO:0007669"/>
    <property type="project" value="UniProtKB-KW"/>
</dbReference>
<accession>A0A1A8ZBW4</accession>
<evidence type="ECO:0000313" key="7">
    <source>
        <dbReference type="EMBL" id="SBT41356.1"/>
    </source>
</evidence>
<feature type="region of interest" description="Disordered" evidence="5">
    <location>
        <begin position="681"/>
        <end position="717"/>
    </location>
</feature>
<evidence type="ECO:0000256" key="3">
    <source>
        <dbReference type="ARBA" id="ARBA00023004"/>
    </source>
</evidence>
<dbReference type="Proteomes" id="UP000198765">
    <property type="component" value="Chromosome I"/>
</dbReference>
<organism evidence="7 8">
    <name type="scientific">Micromonospora narathiwatensis</name>
    <dbReference type="NCBI Taxonomy" id="299146"/>
    <lineage>
        <taxon>Bacteria</taxon>
        <taxon>Bacillati</taxon>
        <taxon>Actinomycetota</taxon>
        <taxon>Actinomycetes</taxon>
        <taxon>Micromonosporales</taxon>
        <taxon>Micromonosporaceae</taxon>
        <taxon>Micromonospora</taxon>
    </lineage>
</organism>
<dbReference type="PANTHER" id="PTHR43742">
    <property type="entry name" value="TRIMETHYLAMINE-N-OXIDE REDUCTASE"/>
    <property type="match status" value="1"/>
</dbReference>
<dbReference type="PATRIC" id="fig|299146.4.peg.1254"/>
<dbReference type="RefSeq" id="WP_091192215.1">
    <property type="nucleotide sequence ID" value="NZ_LT594324.1"/>
</dbReference>
<dbReference type="InterPro" id="IPR009010">
    <property type="entry name" value="Asp_de-COase-like_dom_sf"/>
</dbReference>
<evidence type="ECO:0000256" key="1">
    <source>
        <dbReference type="ARBA" id="ARBA00010312"/>
    </source>
</evidence>
<keyword evidence="4" id="KW-0411">Iron-sulfur</keyword>
<dbReference type="Pfam" id="PF00384">
    <property type="entry name" value="Molybdopterin"/>
    <property type="match status" value="1"/>
</dbReference>
<dbReference type="CDD" id="cd02766">
    <property type="entry name" value="MopB_3"/>
    <property type="match status" value="1"/>
</dbReference>
<keyword evidence="3" id="KW-0408">Iron</keyword>
<dbReference type="InterPro" id="IPR006963">
    <property type="entry name" value="Mopterin_OxRdtase_4Fe-4S_dom"/>
</dbReference>
<sequence>MVRTTHPGACPLDCPDTCVWQLTVEDGRAVALRGDRDHPFTRGALCGKVNRYLDAVNGPDRLTTPYVRTGPKGVGQLSYRPATWAEAVNRVAAGLRASIDRDGPEAVLPYYFAGTMGHVQGWSMGPRLFAHLGASRLDTTICTGAARAAQRSIYGGSVGFEPESIVDAKLIVLWGANPLATNLHLWPFVQQARERGAYLVTVDPLRTDTAARSDEHVAPLPGTDAALALGLMRHVLDAGAADERWLAAHTVGWPELAVRLGEWPVERAAAECGLPVEVVRRLGERIATTRPTAVRVGLGLQRHQGAGQAIRAVCALPLVTGDFRYPGGGALVSTSGHHPIDEGPVVRPPDLPAPPARSVNMSRLAAVLTGEADPPVTSLVVFNANPAATAPDQTRLLTGLRRDDLFTVVLEQRWTDTCDFADVVLPATMQPEHLDLHSSYGHHYTTLNLPVTRAPGEALPNTEIFRRIAAALGIDHPRLRDSDEDLARQLLHGTPLSFEELRERTYARATGVAVGTAPYADGGFPTPDGRARLHDPALVRYGVDPLPGYTPPAEAADPELARRFPLVLVAPAGRFLMNSTFASLPWHARRTGPPRVHLHPADAATRGLVDGDAVRVRNDRGAFLAAVAVDDATRPGLAFTYKAYWARLSPGRATVNAVTAVRDTDLGGAPTFHDCRVEVEPVPAESLTAEPPQDGAATPAPPPRGTAVGPDTATRAG</sequence>
<dbReference type="Pfam" id="PF04879">
    <property type="entry name" value="Molybdop_Fe4S4"/>
    <property type="match status" value="1"/>
</dbReference>
<gene>
    <name evidence="7" type="ORF">GA0070621_1212</name>
</gene>
<protein>
    <submittedName>
        <fullName evidence="7">Anaerobic selenocysteine-containing dehydrogenase</fullName>
    </submittedName>
</protein>
<dbReference type="InterPro" id="IPR050612">
    <property type="entry name" value="Prok_Mopterin_Oxidored"/>
</dbReference>
<comment type="similarity">
    <text evidence="1">Belongs to the prokaryotic molybdopterin-containing oxidoreductase family.</text>
</comment>
<dbReference type="SUPFAM" id="SSF50692">
    <property type="entry name" value="ADC-like"/>
    <property type="match status" value="1"/>
</dbReference>
<name>A0A1A8ZBW4_9ACTN</name>
<dbReference type="Gene3D" id="2.40.40.20">
    <property type="match status" value="1"/>
</dbReference>
<dbReference type="Gene3D" id="3.40.50.740">
    <property type="match status" value="1"/>
</dbReference>
<dbReference type="InterPro" id="IPR006657">
    <property type="entry name" value="MoPterin_dinucl-bd_dom"/>
</dbReference>
<reference evidence="7 8" key="1">
    <citation type="submission" date="2016-06" db="EMBL/GenBank/DDBJ databases">
        <authorList>
            <person name="Kjaerup R.B."/>
            <person name="Dalgaard T.S."/>
            <person name="Juul-Madsen H.R."/>
        </authorList>
    </citation>
    <scope>NUCLEOTIDE SEQUENCE [LARGE SCALE GENOMIC DNA]</scope>
    <source>
        <strain evidence="7 8">DSM 45248</strain>
    </source>
</reference>
<dbReference type="GO" id="GO:0043546">
    <property type="term" value="F:molybdopterin cofactor binding"/>
    <property type="evidence" value="ECO:0007669"/>
    <property type="project" value="InterPro"/>
</dbReference>
<evidence type="ECO:0000256" key="5">
    <source>
        <dbReference type="SAM" id="MobiDB-lite"/>
    </source>
</evidence>
<dbReference type="AlphaFoldDB" id="A0A1A8ZBW4"/>
<dbReference type="PROSITE" id="PS51669">
    <property type="entry name" value="4FE4S_MOW_BIS_MGD"/>
    <property type="match status" value="1"/>
</dbReference>
<evidence type="ECO:0000313" key="8">
    <source>
        <dbReference type="Proteomes" id="UP000198765"/>
    </source>
</evidence>
<dbReference type="EMBL" id="LT594324">
    <property type="protein sequence ID" value="SBT41356.1"/>
    <property type="molecule type" value="Genomic_DNA"/>
</dbReference>
<dbReference type="InterPro" id="IPR006656">
    <property type="entry name" value="Mopterin_OxRdtase"/>
</dbReference>
<dbReference type="PANTHER" id="PTHR43742:SF6">
    <property type="entry name" value="OXIDOREDUCTASE YYAE-RELATED"/>
    <property type="match status" value="1"/>
</dbReference>
<keyword evidence="2" id="KW-0479">Metal-binding</keyword>
<evidence type="ECO:0000259" key="6">
    <source>
        <dbReference type="PROSITE" id="PS51669"/>
    </source>
</evidence>
<dbReference type="GO" id="GO:0051536">
    <property type="term" value="F:iron-sulfur cluster binding"/>
    <property type="evidence" value="ECO:0007669"/>
    <property type="project" value="UniProtKB-KW"/>
</dbReference>
<keyword evidence="8" id="KW-1185">Reference proteome</keyword>
<dbReference type="OrthoDB" id="7376058at2"/>
<proteinExistence type="inferred from homology"/>
<dbReference type="SMART" id="SM00926">
    <property type="entry name" value="Molybdop_Fe4S4"/>
    <property type="match status" value="1"/>
</dbReference>
<dbReference type="Gene3D" id="3.40.228.10">
    <property type="entry name" value="Dimethylsulfoxide Reductase, domain 2"/>
    <property type="match status" value="1"/>
</dbReference>
<dbReference type="GO" id="GO:0016491">
    <property type="term" value="F:oxidoreductase activity"/>
    <property type="evidence" value="ECO:0007669"/>
    <property type="project" value="InterPro"/>
</dbReference>
<dbReference type="Gene3D" id="3.30.2070.10">
    <property type="entry name" value="Formate dehydrogenase/DMSO reductase"/>
    <property type="match status" value="1"/>
</dbReference>
<dbReference type="Gene3D" id="2.20.25.90">
    <property type="entry name" value="ADC-like domains"/>
    <property type="match status" value="1"/>
</dbReference>
<dbReference type="Pfam" id="PF01568">
    <property type="entry name" value="Molydop_binding"/>
    <property type="match status" value="1"/>
</dbReference>
<dbReference type="SUPFAM" id="SSF53706">
    <property type="entry name" value="Formate dehydrogenase/DMSO reductase, domains 1-3"/>
    <property type="match status" value="1"/>
</dbReference>
<feature type="domain" description="4Fe-4S Mo/W bis-MGD-type" evidence="6">
    <location>
        <begin position="3"/>
        <end position="60"/>
    </location>
</feature>
<evidence type="ECO:0000256" key="4">
    <source>
        <dbReference type="ARBA" id="ARBA00023014"/>
    </source>
</evidence>